<dbReference type="InterPro" id="IPR003439">
    <property type="entry name" value="ABC_transporter-like_ATP-bd"/>
</dbReference>
<dbReference type="GO" id="GO:0005524">
    <property type="term" value="F:ATP binding"/>
    <property type="evidence" value="ECO:0007669"/>
    <property type="project" value="UniProtKB-KW"/>
</dbReference>
<accession>A0A0F8XLV4</accession>
<dbReference type="SUPFAM" id="SSF52540">
    <property type="entry name" value="P-loop containing nucleoside triphosphate hydrolases"/>
    <property type="match status" value="1"/>
</dbReference>
<comment type="similarity">
    <text evidence="1">Belongs to the ABC transporter superfamily.</text>
</comment>
<dbReference type="PROSITE" id="PS50893">
    <property type="entry name" value="ABC_TRANSPORTER_2"/>
    <property type="match status" value="1"/>
</dbReference>
<proteinExistence type="inferred from homology"/>
<evidence type="ECO:0000256" key="3">
    <source>
        <dbReference type="ARBA" id="ARBA00022741"/>
    </source>
</evidence>
<dbReference type="InterPro" id="IPR003593">
    <property type="entry name" value="AAA+_ATPase"/>
</dbReference>
<dbReference type="AlphaFoldDB" id="A0A0F8XLV4"/>
<evidence type="ECO:0000256" key="4">
    <source>
        <dbReference type="ARBA" id="ARBA00022840"/>
    </source>
</evidence>
<gene>
    <name evidence="6" type="ORF">LCGC14_2927860</name>
</gene>
<dbReference type="Gene3D" id="3.40.50.300">
    <property type="entry name" value="P-loop containing nucleotide triphosphate hydrolases"/>
    <property type="match status" value="1"/>
</dbReference>
<dbReference type="InterPro" id="IPR050763">
    <property type="entry name" value="ABC_transporter_ATP-binding"/>
</dbReference>
<dbReference type="PANTHER" id="PTHR42711:SF5">
    <property type="entry name" value="ABC TRANSPORTER ATP-BINDING PROTEIN NATA"/>
    <property type="match status" value="1"/>
</dbReference>
<dbReference type="PANTHER" id="PTHR42711">
    <property type="entry name" value="ABC TRANSPORTER ATP-BINDING PROTEIN"/>
    <property type="match status" value="1"/>
</dbReference>
<comment type="caution">
    <text evidence="6">The sequence shown here is derived from an EMBL/GenBank/DDBJ whole genome shotgun (WGS) entry which is preliminary data.</text>
</comment>
<keyword evidence="4" id="KW-0067">ATP-binding</keyword>
<dbReference type="GO" id="GO:0016887">
    <property type="term" value="F:ATP hydrolysis activity"/>
    <property type="evidence" value="ECO:0007669"/>
    <property type="project" value="InterPro"/>
</dbReference>
<keyword evidence="2" id="KW-0813">Transport</keyword>
<keyword evidence="3" id="KW-0547">Nucleotide-binding</keyword>
<evidence type="ECO:0000259" key="5">
    <source>
        <dbReference type="PROSITE" id="PS50893"/>
    </source>
</evidence>
<feature type="domain" description="ABC transporter" evidence="5">
    <location>
        <begin position="6"/>
        <end position="236"/>
    </location>
</feature>
<evidence type="ECO:0000256" key="1">
    <source>
        <dbReference type="ARBA" id="ARBA00005417"/>
    </source>
</evidence>
<reference evidence="6" key="1">
    <citation type="journal article" date="2015" name="Nature">
        <title>Complex archaea that bridge the gap between prokaryotes and eukaryotes.</title>
        <authorList>
            <person name="Spang A."/>
            <person name="Saw J.H."/>
            <person name="Jorgensen S.L."/>
            <person name="Zaremba-Niedzwiedzka K."/>
            <person name="Martijn J."/>
            <person name="Lind A.E."/>
            <person name="van Eijk R."/>
            <person name="Schleper C."/>
            <person name="Guy L."/>
            <person name="Ettema T.J."/>
        </authorList>
    </citation>
    <scope>NUCLEOTIDE SEQUENCE</scope>
</reference>
<evidence type="ECO:0000256" key="2">
    <source>
        <dbReference type="ARBA" id="ARBA00022448"/>
    </source>
</evidence>
<name>A0A0F8XLV4_9ZZZZ</name>
<sequence>MNNKIIETFNLSKTYHLKGRGIIHALDDINFHINEGEKFGLLGPNGAGKTTLISILSTLIQPSSGYAIIDGYNVLKNPNKIKSKIALMLGTDMIYYRITGYANLKFFSKVYGVKDYKEKIVQIAKEFEIEKWLNEYVEKYSSGMKCKLTLCRILISDPKILFLDEPTLGLDVKTTNFIVDKLKQSDKTIFLTSHNMDVVDKLCTKIAFIDKGKIIKLGSKEEISKVLQKKVKIFIGIDENKEKLKLELEQQNFIANVSNDQNGLKIELLKRDFYNNLFPIFGKYKIKKIKEIDLSIEDLFLKIV</sequence>
<dbReference type="EMBL" id="LAZR01058365">
    <property type="protein sequence ID" value="KKK70052.1"/>
    <property type="molecule type" value="Genomic_DNA"/>
</dbReference>
<dbReference type="Pfam" id="PF00005">
    <property type="entry name" value="ABC_tran"/>
    <property type="match status" value="1"/>
</dbReference>
<dbReference type="SMART" id="SM00382">
    <property type="entry name" value="AAA"/>
    <property type="match status" value="1"/>
</dbReference>
<protein>
    <recommendedName>
        <fullName evidence="5">ABC transporter domain-containing protein</fullName>
    </recommendedName>
</protein>
<evidence type="ECO:0000313" key="6">
    <source>
        <dbReference type="EMBL" id="KKK70052.1"/>
    </source>
</evidence>
<organism evidence="6">
    <name type="scientific">marine sediment metagenome</name>
    <dbReference type="NCBI Taxonomy" id="412755"/>
    <lineage>
        <taxon>unclassified sequences</taxon>
        <taxon>metagenomes</taxon>
        <taxon>ecological metagenomes</taxon>
    </lineage>
</organism>
<dbReference type="InterPro" id="IPR027417">
    <property type="entry name" value="P-loop_NTPase"/>
</dbReference>